<feature type="site" description="Participates in a stacking interaction with the thymidine ring of dTDP-4-oxo-6-deoxyglucose" evidence="1">
    <location>
        <position position="44"/>
    </location>
</feature>
<accession>A0ABD5SIQ5</accession>
<organism evidence="2 3">
    <name type="scientific">Halorubrum tibetense</name>
    <dbReference type="NCBI Taxonomy" id="175631"/>
    <lineage>
        <taxon>Archaea</taxon>
        <taxon>Methanobacteriati</taxon>
        <taxon>Methanobacteriota</taxon>
        <taxon>Stenosarchaea group</taxon>
        <taxon>Halobacteria</taxon>
        <taxon>Halobacteriales</taxon>
        <taxon>Haloferacaceae</taxon>
        <taxon>Halorubrum</taxon>
    </lineage>
</organism>
<dbReference type="AlphaFoldDB" id="A0ABD5SIQ5"/>
<dbReference type="PANTHER" id="PTHR21047:SF2">
    <property type="entry name" value="THYMIDINE DIPHOSPHO-4-KETO-RHAMNOSE 3,5-EPIMERASE"/>
    <property type="match status" value="1"/>
</dbReference>
<reference evidence="2 3" key="1">
    <citation type="journal article" date="2019" name="Int. J. Syst. Evol. Microbiol.">
        <title>The Global Catalogue of Microorganisms (GCM) 10K type strain sequencing project: providing services to taxonomists for standard genome sequencing and annotation.</title>
        <authorList>
            <consortium name="The Broad Institute Genomics Platform"/>
            <consortium name="The Broad Institute Genome Sequencing Center for Infectious Disease"/>
            <person name="Wu L."/>
            <person name="Ma J."/>
        </authorList>
    </citation>
    <scope>NUCLEOTIDE SEQUENCE [LARGE SCALE GENOMIC DNA]</scope>
    <source>
        <strain evidence="2 3">CGMCC 1.3239</strain>
    </source>
</reference>
<name>A0ABD5SIQ5_9EURY</name>
<dbReference type="SUPFAM" id="SSF51182">
    <property type="entry name" value="RmlC-like cupins"/>
    <property type="match status" value="1"/>
</dbReference>
<proteinExistence type="predicted"/>
<dbReference type="RefSeq" id="WP_379784048.1">
    <property type="nucleotide sequence ID" value="NZ_JBHSWW010000560.1"/>
</dbReference>
<dbReference type="Proteomes" id="UP001596442">
    <property type="component" value="Unassembled WGS sequence"/>
</dbReference>
<dbReference type="EMBL" id="JBHSWW010000560">
    <property type="protein sequence ID" value="MFC6755140.1"/>
    <property type="molecule type" value="Genomic_DNA"/>
</dbReference>
<dbReference type="InterPro" id="IPR014710">
    <property type="entry name" value="RmlC-like_jellyroll"/>
</dbReference>
<evidence type="ECO:0000313" key="3">
    <source>
        <dbReference type="Proteomes" id="UP001596442"/>
    </source>
</evidence>
<gene>
    <name evidence="2" type="ORF">ACFQEU_16965</name>
</gene>
<dbReference type="Gene3D" id="2.60.120.10">
    <property type="entry name" value="Jelly Rolls"/>
    <property type="match status" value="1"/>
</dbReference>
<evidence type="ECO:0000256" key="1">
    <source>
        <dbReference type="PIRSR" id="PIRSR600888-3"/>
    </source>
</evidence>
<feature type="non-terminal residue" evidence="2">
    <location>
        <position position="1"/>
    </location>
</feature>
<comment type="caution">
    <text evidence="2">The sequence shown here is derived from an EMBL/GenBank/DDBJ whole genome shotgun (WGS) entry which is preliminary data.</text>
</comment>
<keyword evidence="3" id="KW-1185">Reference proteome</keyword>
<protein>
    <submittedName>
        <fullName evidence="2">dTDP-4-dehydrorhamnose 3,5-epimerase family protein</fullName>
    </submittedName>
</protein>
<dbReference type="Pfam" id="PF00908">
    <property type="entry name" value="dTDP_sugar_isom"/>
    <property type="match status" value="1"/>
</dbReference>
<dbReference type="PANTHER" id="PTHR21047">
    <property type="entry name" value="DTDP-6-DEOXY-D-GLUCOSE-3,5 EPIMERASE"/>
    <property type="match status" value="1"/>
</dbReference>
<dbReference type="InterPro" id="IPR011051">
    <property type="entry name" value="RmlC_Cupin_sf"/>
</dbReference>
<dbReference type="InterPro" id="IPR000888">
    <property type="entry name" value="RmlC-like"/>
</dbReference>
<evidence type="ECO:0000313" key="2">
    <source>
        <dbReference type="EMBL" id="MFC6755140.1"/>
    </source>
</evidence>
<sequence>FGCWMGVTLSAKNKQLLWVPEGFAHGYLVLSEYADLSYQCTNYYHPESEVAIRWDDSDVAIQWPLAINQVPLLSEKDTAAVCFQSAPPFSC</sequence>